<feature type="compositionally biased region" description="Polar residues" evidence="1">
    <location>
        <begin position="1"/>
        <end position="11"/>
    </location>
</feature>
<feature type="compositionally biased region" description="Low complexity" evidence="1">
    <location>
        <begin position="30"/>
        <end position="41"/>
    </location>
</feature>
<evidence type="ECO:0000313" key="2">
    <source>
        <dbReference type="EMBL" id="CAD9079909.1"/>
    </source>
</evidence>
<dbReference type="EMBL" id="HBGD01003847">
    <property type="protein sequence ID" value="CAD9079909.1"/>
    <property type="molecule type" value="Transcribed_RNA"/>
</dbReference>
<protein>
    <submittedName>
        <fullName evidence="2">Uncharacterized protein</fullName>
    </submittedName>
</protein>
<accession>A0A7S1KPE4</accession>
<sequence length="447" mass="50805">MPTNPMLSNFATFGHPPPQIKTTVKDSLQPSTSTTSKPSTPDNIKQYRTSFHSVGTGRTNIRNINVPHEKAYGRPSAKEDSTKALMQSQLRSALGDTINLQKERRVYKSLRSEPLGRRQMVHEAPLPEKAHHQDYKFGISTAVSEPVKNLLYPVDAPHHMEMLTDEDKMREVQERYKRTHQSYGVGEQVKRDYHWQETPVQDPSTFVFGIKMTSNGVVSDCLKPNPTDKQSGFNEEKNIVSMIQQRHNHFAKDPLGRTKPHDLPLENPDDYVFGKRNPADEFDAKACIQGQYSSEEQLPDPDLGKSLRPGFRNQPHDPKHVFGTPTIRSDIPRPKKPSITDAQNYGNEPDAMASIRPSKYSTLGVQDDDFDSLMTFNELKDLCLAANLVSDDEEFSDIFEYAVEKFSQDLDLIRQRDRERRSDKLCTVDLLRKALGEITLAKRGLLE</sequence>
<dbReference type="AlphaFoldDB" id="A0A7S1KPE4"/>
<reference evidence="2" key="1">
    <citation type="submission" date="2021-01" db="EMBL/GenBank/DDBJ databases">
        <authorList>
            <person name="Corre E."/>
            <person name="Pelletier E."/>
            <person name="Niang G."/>
            <person name="Scheremetjew M."/>
            <person name="Finn R."/>
            <person name="Kale V."/>
            <person name="Holt S."/>
            <person name="Cochrane G."/>
            <person name="Meng A."/>
            <person name="Brown T."/>
            <person name="Cohen L."/>
        </authorList>
    </citation>
    <scope>NUCLEOTIDE SEQUENCE</scope>
    <source>
        <strain evidence="2">WS</strain>
    </source>
</reference>
<feature type="region of interest" description="Disordered" evidence="1">
    <location>
        <begin position="1"/>
        <end position="45"/>
    </location>
</feature>
<evidence type="ECO:0000256" key="1">
    <source>
        <dbReference type="SAM" id="MobiDB-lite"/>
    </source>
</evidence>
<name>A0A7S1KPE4_9EUKA</name>
<feature type="compositionally biased region" description="Polar residues" evidence="1">
    <location>
        <begin position="20"/>
        <end position="29"/>
    </location>
</feature>
<gene>
    <name evidence="2" type="ORF">PCOS0759_LOCUS3149</name>
</gene>
<proteinExistence type="predicted"/>
<feature type="region of interest" description="Disordered" evidence="1">
    <location>
        <begin position="311"/>
        <end position="352"/>
    </location>
</feature>
<organism evidence="2">
    <name type="scientific">Percolomonas cosmopolitus</name>
    <dbReference type="NCBI Taxonomy" id="63605"/>
    <lineage>
        <taxon>Eukaryota</taxon>
        <taxon>Discoba</taxon>
        <taxon>Heterolobosea</taxon>
        <taxon>Tetramitia</taxon>
        <taxon>Eutetramitia</taxon>
        <taxon>Percolomonadidae</taxon>
        <taxon>Percolomonas</taxon>
    </lineage>
</organism>